<dbReference type="Pfam" id="PF02520">
    <property type="entry name" value="ANIS5_cation-bd"/>
    <property type="match status" value="1"/>
</dbReference>
<evidence type="ECO:0000259" key="3">
    <source>
        <dbReference type="Pfam" id="PF02520"/>
    </source>
</evidence>
<gene>
    <name evidence="4" type="ORF">OESDEN_06867</name>
</gene>
<keyword evidence="1" id="KW-0175">Coiled coil</keyword>
<dbReference type="PANTHER" id="PTHR21593:SF36">
    <property type="entry name" value="DUF148 DOMAIN-CONTAINING PROTEIN-RELATED"/>
    <property type="match status" value="1"/>
</dbReference>
<feature type="domain" description="SXP/RAL-2 family protein Ani s 5-like cation-binding" evidence="3">
    <location>
        <begin position="44"/>
        <end position="137"/>
    </location>
</feature>
<keyword evidence="5" id="KW-1185">Reference proteome</keyword>
<feature type="chain" id="PRO_5002061484" description="SXP/RAL-2 family protein Ani s 5-like cation-binding domain-containing protein" evidence="2">
    <location>
        <begin position="17"/>
        <end position="178"/>
    </location>
</feature>
<dbReference type="InterPro" id="IPR052823">
    <property type="entry name" value="SXP/RAL-2_related"/>
</dbReference>
<sequence length="178" mass="20348">MNTLLIALTIFGVVLSDRDDFQRGKGGHHGPPPPPFLKGLNGTVRKEYNEIMRQKNETIAQQKEKIQEWARKYDLENQVQEFESNLTQHKKELQQNVTELIASLPAVNEKLVNIMNNEDQTPLQMKEAMNDLRNQSRKVSSHKYLDGLALGVTSTSITHKLYTINSKVDLYSRSEEPS</sequence>
<evidence type="ECO:0000313" key="5">
    <source>
        <dbReference type="Proteomes" id="UP000053660"/>
    </source>
</evidence>
<dbReference type="InterPro" id="IPR003677">
    <property type="entry name" value="ANIS5_cation-bd"/>
</dbReference>
<dbReference type="Proteomes" id="UP000053660">
    <property type="component" value="Unassembled WGS sequence"/>
</dbReference>
<dbReference type="AlphaFoldDB" id="A0A0B1T7M1"/>
<reference evidence="4 5" key="1">
    <citation type="submission" date="2014-03" db="EMBL/GenBank/DDBJ databases">
        <title>Draft genome of the hookworm Oesophagostomum dentatum.</title>
        <authorList>
            <person name="Mitreva M."/>
        </authorList>
    </citation>
    <scope>NUCLEOTIDE SEQUENCE [LARGE SCALE GENOMIC DNA]</scope>
    <source>
        <strain evidence="4 5">OD-Hann</strain>
    </source>
</reference>
<keyword evidence="2" id="KW-0732">Signal</keyword>
<dbReference type="PANTHER" id="PTHR21593">
    <property type="entry name" value="PRION-LIKE- Q/N-RICH -DOMAIN-BEARING PROTEIN PROTEIN"/>
    <property type="match status" value="1"/>
</dbReference>
<accession>A0A0B1T7M1</accession>
<evidence type="ECO:0000313" key="4">
    <source>
        <dbReference type="EMBL" id="KHJ93229.1"/>
    </source>
</evidence>
<organism evidence="4 5">
    <name type="scientific">Oesophagostomum dentatum</name>
    <name type="common">Nodular worm</name>
    <dbReference type="NCBI Taxonomy" id="61180"/>
    <lineage>
        <taxon>Eukaryota</taxon>
        <taxon>Metazoa</taxon>
        <taxon>Ecdysozoa</taxon>
        <taxon>Nematoda</taxon>
        <taxon>Chromadorea</taxon>
        <taxon>Rhabditida</taxon>
        <taxon>Rhabditina</taxon>
        <taxon>Rhabditomorpha</taxon>
        <taxon>Strongyloidea</taxon>
        <taxon>Strongylidae</taxon>
        <taxon>Oesophagostomum</taxon>
    </lineage>
</organism>
<feature type="coiled-coil region" evidence="1">
    <location>
        <begin position="45"/>
        <end position="99"/>
    </location>
</feature>
<proteinExistence type="predicted"/>
<name>A0A0B1T7M1_OESDE</name>
<dbReference type="EMBL" id="KN550875">
    <property type="protein sequence ID" value="KHJ93229.1"/>
    <property type="molecule type" value="Genomic_DNA"/>
</dbReference>
<feature type="signal peptide" evidence="2">
    <location>
        <begin position="1"/>
        <end position="16"/>
    </location>
</feature>
<protein>
    <recommendedName>
        <fullName evidence="3">SXP/RAL-2 family protein Ani s 5-like cation-binding domain-containing protein</fullName>
    </recommendedName>
</protein>
<evidence type="ECO:0000256" key="1">
    <source>
        <dbReference type="SAM" id="Coils"/>
    </source>
</evidence>
<dbReference type="OrthoDB" id="5845888at2759"/>
<evidence type="ECO:0000256" key="2">
    <source>
        <dbReference type="SAM" id="SignalP"/>
    </source>
</evidence>